<dbReference type="RefSeq" id="WP_068483059.1">
    <property type="nucleotide sequence ID" value="NZ_CP018760.1"/>
</dbReference>
<name>A0A1B7ZD05_9FLAO</name>
<dbReference type="Proteomes" id="UP000092164">
    <property type="component" value="Unassembled WGS sequence"/>
</dbReference>
<keyword evidence="2" id="KW-1185">Reference proteome</keyword>
<sequence>MIWTDEEFKEEALVFWNKNWKYLNEDYPFDIASMAYEYVRNNKDFKYKDHVEAGVLVTCLVDFGYIEFTKRENNIRYHSLTEKGLNFIKEKNQ</sequence>
<dbReference type="KEGG" id="mart:BTR34_16065"/>
<protein>
    <submittedName>
        <fullName evidence="1">Uncharacterized protein</fullName>
    </submittedName>
</protein>
<proteinExistence type="predicted"/>
<dbReference type="OrthoDB" id="1450531at2"/>
<comment type="caution">
    <text evidence="1">The sequence shown here is derived from an EMBL/GenBank/DDBJ whole genome shotgun (WGS) entry which is preliminary data.</text>
</comment>
<organism evidence="1 2">
    <name type="scientific">Maribacter hydrothermalis</name>
    <dbReference type="NCBI Taxonomy" id="1836467"/>
    <lineage>
        <taxon>Bacteria</taxon>
        <taxon>Pseudomonadati</taxon>
        <taxon>Bacteroidota</taxon>
        <taxon>Flavobacteriia</taxon>
        <taxon>Flavobacteriales</taxon>
        <taxon>Flavobacteriaceae</taxon>
        <taxon>Maribacter</taxon>
    </lineage>
</organism>
<gene>
    <name evidence="1" type="ORF">A9200_14365</name>
</gene>
<accession>A0A1B7ZD05</accession>
<evidence type="ECO:0000313" key="2">
    <source>
        <dbReference type="Proteomes" id="UP000092164"/>
    </source>
</evidence>
<dbReference type="EMBL" id="LZFP01000004">
    <property type="protein sequence ID" value="OBR41005.1"/>
    <property type="molecule type" value="Genomic_DNA"/>
</dbReference>
<reference evidence="2" key="1">
    <citation type="submission" date="2016-06" db="EMBL/GenBank/DDBJ databases">
        <authorList>
            <person name="Zhan P."/>
        </authorList>
    </citation>
    <scope>NUCLEOTIDE SEQUENCE [LARGE SCALE GENOMIC DNA]</scope>
    <source>
        <strain evidence="2">T28</strain>
    </source>
</reference>
<dbReference type="STRING" id="1836467.BTR34_16065"/>
<evidence type="ECO:0000313" key="1">
    <source>
        <dbReference type="EMBL" id="OBR41005.1"/>
    </source>
</evidence>
<dbReference type="AlphaFoldDB" id="A0A1B7ZD05"/>